<accession>A0ABU1K757</accession>
<protein>
    <submittedName>
        <fullName evidence="3">Outer membrane lipoprotein-sorting protein</fullName>
    </submittedName>
</protein>
<dbReference type="InterPro" id="IPR004564">
    <property type="entry name" value="OM_lipoprot_carrier_LolA-like"/>
</dbReference>
<evidence type="ECO:0000256" key="1">
    <source>
        <dbReference type="ARBA" id="ARBA00022729"/>
    </source>
</evidence>
<dbReference type="Gene3D" id="2.50.20.10">
    <property type="entry name" value="Lipoprotein localisation LolA/LolB/LppX"/>
    <property type="match status" value="1"/>
</dbReference>
<evidence type="ECO:0000256" key="2">
    <source>
        <dbReference type="SAM" id="SignalP"/>
    </source>
</evidence>
<evidence type="ECO:0000313" key="4">
    <source>
        <dbReference type="Proteomes" id="UP001257659"/>
    </source>
</evidence>
<reference evidence="3 4" key="1">
    <citation type="submission" date="2023-07" db="EMBL/GenBank/DDBJ databases">
        <title>Genomic Encyclopedia of Type Strains, Phase IV (KMG-IV): sequencing the most valuable type-strain genomes for metagenomic binning, comparative biology and taxonomic classification.</title>
        <authorList>
            <person name="Goeker M."/>
        </authorList>
    </citation>
    <scope>NUCLEOTIDE SEQUENCE [LARGE SCALE GENOMIC DNA]</scope>
    <source>
        <strain evidence="3 4">DSM 102814</strain>
    </source>
</reference>
<evidence type="ECO:0000313" key="3">
    <source>
        <dbReference type="EMBL" id="MDR6301146.1"/>
    </source>
</evidence>
<dbReference type="Pfam" id="PF03548">
    <property type="entry name" value="LolA"/>
    <property type="match status" value="1"/>
</dbReference>
<dbReference type="PANTHER" id="PTHR35869:SF1">
    <property type="entry name" value="OUTER-MEMBRANE LIPOPROTEIN CARRIER PROTEIN"/>
    <property type="match status" value="1"/>
</dbReference>
<keyword evidence="3" id="KW-0449">Lipoprotein</keyword>
<dbReference type="CDD" id="cd16325">
    <property type="entry name" value="LolA"/>
    <property type="match status" value="1"/>
</dbReference>
<comment type="caution">
    <text evidence="3">The sequence shown here is derived from an EMBL/GenBank/DDBJ whole genome shotgun (WGS) entry which is preliminary data.</text>
</comment>
<sequence length="212" mass="24555">MKKLSVLFLILFTASLGFAQNSQKAKNLLEEVSAKVKSYDNMQIEFSYILENTTENIKQEARGDVALKGEKYRLNLMGITRLFDGKKLYSIIPEDEEIVISSETDSDEITPSKMLTFYEEGYNYKWDITQNANGRKIQYIKLTPKDSNAEVKEILLGIDKQTKHIYNLIQLQENGTKITIKVNSFKTDQPISENLFTFNKDKYQGYYINRLD</sequence>
<dbReference type="SUPFAM" id="SSF89392">
    <property type="entry name" value="Prokaryotic lipoproteins and lipoprotein localization factors"/>
    <property type="match status" value="1"/>
</dbReference>
<feature type="chain" id="PRO_5046001633" evidence="2">
    <location>
        <begin position="20"/>
        <end position="212"/>
    </location>
</feature>
<dbReference type="RefSeq" id="WP_309728231.1">
    <property type="nucleotide sequence ID" value="NZ_JAVDQA010000004.1"/>
</dbReference>
<dbReference type="Proteomes" id="UP001257659">
    <property type="component" value="Unassembled WGS sequence"/>
</dbReference>
<dbReference type="InterPro" id="IPR029046">
    <property type="entry name" value="LolA/LolB/LppX"/>
</dbReference>
<dbReference type="PANTHER" id="PTHR35869">
    <property type="entry name" value="OUTER-MEMBRANE LIPOPROTEIN CARRIER PROTEIN"/>
    <property type="match status" value="1"/>
</dbReference>
<dbReference type="EMBL" id="JAVDQA010000004">
    <property type="protein sequence ID" value="MDR6301146.1"/>
    <property type="molecule type" value="Genomic_DNA"/>
</dbReference>
<keyword evidence="4" id="KW-1185">Reference proteome</keyword>
<proteinExistence type="predicted"/>
<organism evidence="3 4">
    <name type="scientific">Mesonia maritima</name>
    <dbReference type="NCBI Taxonomy" id="1793873"/>
    <lineage>
        <taxon>Bacteria</taxon>
        <taxon>Pseudomonadati</taxon>
        <taxon>Bacteroidota</taxon>
        <taxon>Flavobacteriia</taxon>
        <taxon>Flavobacteriales</taxon>
        <taxon>Flavobacteriaceae</taxon>
        <taxon>Mesonia</taxon>
    </lineage>
</organism>
<name>A0ABU1K757_9FLAO</name>
<feature type="signal peptide" evidence="2">
    <location>
        <begin position="1"/>
        <end position="19"/>
    </location>
</feature>
<gene>
    <name evidence="3" type="ORF">GGR31_001793</name>
</gene>
<keyword evidence="1 2" id="KW-0732">Signal</keyword>